<keyword evidence="1" id="KW-0812">Transmembrane</keyword>
<evidence type="ECO:0000313" key="3">
    <source>
        <dbReference type="Proteomes" id="UP000799770"/>
    </source>
</evidence>
<keyword evidence="1" id="KW-1133">Transmembrane helix</keyword>
<reference evidence="2" key="1">
    <citation type="journal article" date="2020" name="Stud. Mycol.">
        <title>101 Dothideomycetes genomes: a test case for predicting lifestyles and emergence of pathogens.</title>
        <authorList>
            <person name="Haridas S."/>
            <person name="Albert R."/>
            <person name="Binder M."/>
            <person name="Bloem J."/>
            <person name="Labutti K."/>
            <person name="Salamov A."/>
            <person name="Andreopoulos B."/>
            <person name="Baker S."/>
            <person name="Barry K."/>
            <person name="Bills G."/>
            <person name="Bluhm B."/>
            <person name="Cannon C."/>
            <person name="Castanera R."/>
            <person name="Culley D."/>
            <person name="Daum C."/>
            <person name="Ezra D."/>
            <person name="Gonzalez J."/>
            <person name="Henrissat B."/>
            <person name="Kuo A."/>
            <person name="Liang C."/>
            <person name="Lipzen A."/>
            <person name="Lutzoni F."/>
            <person name="Magnuson J."/>
            <person name="Mondo S."/>
            <person name="Nolan M."/>
            <person name="Ohm R."/>
            <person name="Pangilinan J."/>
            <person name="Park H.-J."/>
            <person name="Ramirez L."/>
            <person name="Alfaro M."/>
            <person name="Sun H."/>
            <person name="Tritt A."/>
            <person name="Yoshinaga Y."/>
            <person name="Zwiers L.-H."/>
            <person name="Turgeon B."/>
            <person name="Goodwin S."/>
            <person name="Spatafora J."/>
            <person name="Crous P."/>
            <person name="Grigoriev I."/>
        </authorList>
    </citation>
    <scope>NUCLEOTIDE SEQUENCE</scope>
    <source>
        <strain evidence="2">CBS 627.86</strain>
    </source>
</reference>
<protein>
    <submittedName>
        <fullName evidence="2">Uncharacterized protein</fullName>
    </submittedName>
</protein>
<feature type="transmembrane region" description="Helical" evidence="1">
    <location>
        <begin position="153"/>
        <end position="176"/>
    </location>
</feature>
<evidence type="ECO:0000313" key="2">
    <source>
        <dbReference type="EMBL" id="KAF2105678.1"/>
    </source>
</evidence>
<organism evidence="2 3">
    <name type="scientific">Lophiotrema nucula</name>
    <dbReference type="NCBI Taxonomy" id="690887"/>
    <lineage>
        <taxon>Eukaryota</taxon>
        <taxon>Fungi</taxon>
        <taxon>Dikarya</taxon>
        <taxon>Ascomycota</taxon>
        <taxon>Pezizomycotina</taxon>
        <taxon>Dothideomycetes</taxon>
        <taxon>Pleosporomycetidae</taxon>
        <taxon>Pleosporales</taxon>
        <taxon>Lophiotremataceae</taxon>
        <taxon>Lophiotrema</taxon>
    </lineage>
</organism>
<gene>
    <name evidence="2" type="ORF">BDV96DRAFT_592107</name>
</gene>
<dbReference type="EMBL" id="ML977374">
    <property type="protein sequence ID" value="KAF2105678.1"/>
    <property type="molecule type" value="Genomic_DNA"/>
</dbReference>
<name>A0A6A5YHQ5_9PLEO</name>
<accession>A0A6A5YHQ5</accession>
<proteinExistence type="predicted"/>
<sequence>MIVLPLHDRLQELRSTKIMSRLLLAAPKHALHNRLGGNTGMIATREIKGLVALHTMPSDKDVLERGGERVATVKFSGDVGRGDGYCEAALLLGEFAAMLNVVFGFVEAFFIPPVVPSRLDDLWDVCLGEGAVVQRLKDLLLAFLGRLNVFAELLLVGLLLFLFLLTALAGGLAVACGSLRCLFRLESGILFCLLPFLLELLLGLDLLLYALPAAIAARRILAWGIGVGGVEEDGFGVGVDGRG</sequence>
<keyword evidence="1" id="KW-0472">Membrane</keyword>
<keyword evidence="3" id="KW-1185">Reference proteome</keyword>
<dbReference type="AlphaFoldDB" id="A0A6A5YHQ5"/>
<dbReference type="Proteomes" id="UP000799770">
    <property type="component" value="Unassembled WGS sequence"/>
</dbReference>
<feature type="transmembrane region" description="Helical" evidence="1">
    <location>
        <begin position="89"/>
        <end position="111"/>
    </location>
</feature>
<feature type="transmembrane region" description="Helical" evidence="1">
    <location>
        <begin position="188"/>
        <end position="211"/>
    </location>
</feature>
<evidence type="ECO:0000256" key="1">
    <source>
        <dbReference type="SAM" id="Phobius"/>
    </source>
</evidence>